<dbReference type="PANTHER" id="PTHR10188:SF6">
    <property type="entry name" value="N(4)-(BETA-N-ACETYLGLUCOSAMINYL)-L-ASPARAGINASE"/>
    <property type="match status" value="1"/>
</dbReference>
<dbReference type="RefSeq" id="WP_240268970.1">
    <property type="nucleotide sequence ID" value="NZ_JAKSXN010000018.1"/>
</dbReference>
<dbReference type="SUPFAM" id="SSF56235">
    <property type="entry name" value="N-terminal nucleophile aminohydrolases (Ntn hydrolases)"/>
    <property type="match status" value="1"/>
</dbReference>
<comment type="caution">
    <text evidence="1">The sequence shown here is derived from an EMBL/GenBank/DDBJ whole genome shotgun (WGS) entry which is preliminary data.</text>
</comment>
<keyword evidence="2" id="KW-1185">Reference proteome</keyword>
<dbReference type="InterPro" id="IPR000246">
    <property type="entry name" value="Peptidase_T2"/>
</dbReference>
<reference evidence="2" key="1">
    <citation type="journal article" date="2019" name="Int. J. Syst. Evol. Microbiol.">
        <title>The Global Catalogue of Microorganisms (GCM) 10K type strain sequencing project: providing services to taxonomists for standard genome sequencing and annotation.</title>
        <authorList>
            <consortium name="The Broad Institute Genomics Platform"/>
            <consortium name="The Broad Institute Genome Sequencing Center for Infectious Disease"/>
            <person name="Wu L."/>
            <person name="Ma J."/>
        </authorList>
    </citation>
    <scope>NUCLEOTIDE SEQUENCE [LARGE SCALE GENOMIC DNA]</scope>
    <source>
        <strain evidence="2">CCUG 48216</strain>
    </source>
</reference>
<dbReference type="EMBL" id="JBHTKZ010000018">
    <property type="protein sequence ID" value="MFD1181923.1"/>
    <property type="molecule type" value="Genomic_DNA"/>
</dbReference>
<gene>
    <name evidence="1" type="ORF">ACFQ2Z_11175</name>
</gene>
<dbReference type="PANTHER" id="PTHR10188">
    <property type="entry name" value="L-ASPARAGINASE"/>
    <property type="match status" value="1"/>
</dbReference>
<protein>
    <submittedName>
        <fullName evidence="1">Isoaspartyl peptidase/L-asparaginase family protein</fullName>
    </submittedName>
</protein>
<evidence type="ECO:0000313" key="1">
    <source>
        <dbReference type="EMBL" id="MFD1181923.1"/>
    </source>
</evidence>
<dbReference type="CDD" id="cd04512">
    <property type="entry name" value="Ntn_Asparaginase_2_like"/>
    <property type="match status" value="1"/>
</dbReference>
<evidence type="ECO:0000313" key="2">
    <source>
        <dbReference type="Proteomes" id="UP001597211"/>
    </source>
</evidence>
<proteinExistence type="predicted"/>
<dbReference type="Gene3D" id="3.60.20.30">
    <property type="entry name" value="(Glycosyl)asparaginase"/>
    <property type="match status" value="1"/>
</dbReference>
<dbReference type="Proteomes" id="UP001597211">
    <property type="component" value="Unassembled WGS sequence"/>
</dbReference>
<accession>A0ABW3SBL2</accession>
<organism evidence="1 2">
    <name type="scientific">Paenibacillus timonensis</name>
    <dbReference type="NCBI Taxonomy" id="225915"/>
    <lineage>
        <taxon>Bacteria</taxon>
        <taxon>Bacillati</taxon>
        <taxon>Bacillota</taxon>
        <taxon>Bacilli</taxon>
        <taxon>Bacillales</taxon>
        <taxon>Paenibacillaceae</taxon>
        <taxon>Paenibacillus</taxon>
    </lineage>
</organism>
<name>A0ABW3SBL2_9BACL</name>
<sequence length="313" mass="32983">MSVILVHGSVETKTDPPYMLGLEAAALTAYQELARGHDRLTAAEKAVNELENNPLYNAGLGSVLNRDGYVEVDGAIMDGVTGKFAAVAAMQEVRHAVSVARKVMEESRHVVLAGTGATLFAREHGFSADNCITAVQLASWETAIHLKRSGKEVEFSAFTGLIKESDTVGCVLLDDHGGLAAASSTGGSFLKLPGRVGDTPYIGGGIFASSYCAVVCTGRGEAFISTLTAKFVEEEIKSGSHPQEAATKAIHRLHRLTGEFGGILVVDSSGRAAAVHNCVSFPVAMIRNGILEQVPLVQLPSHNTDTFETSDVT</sequence>
<dbReference type="Pfam" id="PF01112">
    <property type="entry name" value="Asparaginase_2"/>
    <property type="match status" value="1"/>
</dbReference>
<dbReference type="InterPro" id="IPR029055">
    <property type="entry name" value="Ntn_hydrolases_N"/>
</dbReference>